<dbReference type="HAMAP" id="MF_00378">
    <property type="entry name" value="Exonuc_7_L"/>
    <property type="match status" value="1"/>
</dbReference>
<evidence type="ECO:0000256" key="2">
    <source>
        <dbReference type="ARBA" id="ARBA00022722"/>
    </source>
</evidence>
<dbReference type="AlphaFoldDB" id="A0A1N6PBF6"/>
<comment type="subcellular location">
    <subcellularLocation>
        <location evidence="5 6">Cytoplasm</location>
    </subcellularLocation>
</comment>
<proteinExistence type="inferred from homology"/>
<dbReference type="NCBIfam" id="TIGR00237">
    <property type="entry name" value="xseA"/>
    <property type="match status" value="1"/>
</dbReference>
<organism evidence="9 10">
    <name type="scientific">Alkalispirochaeta americana</name>
    <dbReference type="NCBI Taxonomy" id="159291"/>
    <lineage>
        <taxon>Bacteria</taxon>
        <taxon>Pseudomonadati</taxon>
        <taxon>Spirochaetota</taxon>
        <taxon>Spirochaetia</taxon>
        <taxon>Spirochaetales</taxon>
        <taxon>Spirochaetaceae</taxon>
        <taxon>Alkalispirochaeta</taxon>
    </lineage>
</organism>
<evidence type="ECO:0000256" key="5">
    <source>
        <dbReference type="HAMAP-Rule" id="MF_00378"/>
    </source>
</evidence>
<feature type="domain" description="OB-fold nucleic acid binding" evidence="8">
    <location>
        <begin position="10"/>
        <end position="102"/>
    </location>
</feature>
<dbReference type="Proteomes" id="UP000186400">
    <property type="component" value="Unassembled WGS sequence"/>
</dbReference>
<evidence type="ECO:0000256" key="1">
    <source>
        <dbReference type="ARBA" id="ARBA00022490"/>
    </source>
</evidence>
<evidence type="ECO:0000256" key="6">
    <source>
        <dbReference type="RuleBase" id="RU004355"/>
    </source>
</evidence>
<dbReference type="CDD" id="cd04489">
    <property type="entry name" value="ExoVII_LU_OBF"/>
    <property type="match status" value="1"/>
</dbReference>
<name>A0A1N6PBF6_9SPIO</name>
<dbReference type="STRING" id="159291.SAMN05920897_102220"/>
<dbReference type="PANTHER" id="PTHR30008">
    <property type="entry name" value="EXODEOXYRIBONUCLEASE 7 LARGE SUBUNIT"/>
    <property type="match status" value="1"/>
</dbReference>
<protein>
    <recommendedName>
        <fullName evidence="5">Exodeoxyribonuclease 7 large subunit</fullName>
        <ecNumber evidence="5">3.1.11.6</ecNumber>
    </recommendedName>
    <alternativeName>
        <fullName evidence="5">Exodeoxyribonuclease VII large subunit</fullName>
        <shortName evidence="5">Exonuclease VII large subunit</shortName>
    </alternativeName>
</protein>
<dbReference type="InterPro" id="IPR003753">
    <property type="entry name" value="Exonuc_VII_L"/>
</dbReference>
<keyword evidence="4 5" id="KW-0269">Exonuclease</keyword>
<evidence type="ECO:0000259" key="8">
    <source>
        <dbReference type="Pfam" id="PF13742"/>
    </source>
</evidence>
<evidence type="ECO:0000313" key="10">
    <source>
        <dbReference type="Proteomes" id="UP000186400"/>
    </source>
</evidence>
<dbReference type="GO" id="GO:0003676">
    <property type="term" value="F:nucleic acid binding"/>
    <property type="evidence" value="ECO:0007669"/>
    <property type="project" value="InterPro"/>
</dbReference>
<evidence type="ECO:0000256" key="3">
    <source>
        <dbReference type="ARBA" id="ARBA00022801"/>
    </source>
</evidence>
<dbReference type="OrthoDB" id="9802795at2"/>
<comment type="function">
    <text evidence="5">Bidirectionally degrades single-stranded DNA into large acid-insoluble oligonucleotides, which are then degraded further into small acid-soluble oligonucleotides.</text>
</comment>
<comment type="catalytic activity">
    <reaction evidence="5 6">
        <text>Exonucleolytic cleavage in either 5'- to 3'- or 3'- to 5'-direction to yield nucleoside 5'-phosphates.</text>
        <dbReference type="EC" id="3.1.11.6"/>
    </reaction>
</comment>
<keyword evidence="2 5" id="KW-0540">Nuclease</keyword>
<dbReference type="InterPro" id="IPR025824">
    <property type="entry name" value="OB-fold_nuc-bd_dom"/>
</dbReference>
<dbReference type="EMBL" id="FTMS01000002">
    <property type="protein sequence ID" value="SIQ01589.1"/>
    <property type="molecule type" value="Genomic_DNA"/>
</dbReference>
<dbReference type="Pfam" id="PF02601">
    <property type="entry name" value="Exonuc_VII_L"/>
    <property type="match status" value="1"/>
</dbReference>
<dbReference type="GO" id="GO:0005737">
    <property type="term" value="C:cytoplasm"/>
    <property type="evidence" value="ECO:0007669"/>
    <property type="project" value="UniProtKB-SubCell"/>
</dbReference>
<dbReference type="RefSeq" id="WP_076487753.1">
    <property type="nucleotide sequence ID" value="NZ_FTMS01000002.1"/>
</dbReference>
<dbReference type="GO" id="GO:0006308">
    <property type="term" value="P:DNA catabolic process"/>
    <property type="evidence" value="ECO:0007669"/>
    <property type="project" value="UniProtKB-UniRule"/>
</dbReference>
<feature type="domain" description="Exonuclease VII large subunit C-terminal" evidence="7">
    <location>
        <begin position="129"/>
        <end position="349"/>
    </location>
</feature>
<accession>A0A1N6PBF6</accession>
<comment type="similarity">
    <text evidence="5 6">Belongs to the XseA family.</text>
</comment>
<evidence type="ECO:0000313" key="9">
    <source>
        <dbReference type="EMBL" id="SIQ01589.1"/>
    </source>
</evidence>
<keyword evidence="3 5" id="KW-0378">Hydrolase</keyword>
<sequence>MSDENWNSVLQVSQLTAAIKLTLEDRFPEVTVEGEISNFRPASSGHWYFSLKDDSAMIQCALFRGAASRVDFDPRDGDLVRVTASVSVYPPRGSYQLIIRRMSRAGQGRILALLEERKRRMASRGLFDRARPLPYAPRSLAVVTSPGGAAIRDILQILQRRGARVDVRILPVAVQGAAAAEQIARMIGYANHHRLGEVILVTRGGGSLEDLLPFSEESVVLAIAASELPVISAVGHEIDWALSDFAADYRAPTPSAAAEVVCAGEEEILNRLRGAGKSMVREYLGRLEGLERRLERVSTEEIRYRYRNYVQPWYQRVDSARENLLGALQRRFDETHRRLAISRERVESSSPFIPLQRGYAIVRGHSSGEITTRAAGISEDLLDLQFHDATVTVRRQDGSEKEPKKI</sequence>
<dbReference type="GO" id="GO:0009318">
    <property type="term" value="C:exodeoxyribonuclease VII complex"/>
    <property type="evidence" value="ECO:0007669"/>
    <property type="project" value="UniProtKB-UniRule"/>
</dbReference>
<dbReference type="PANTHER" id="PTHR30008:SF0">
    <property type="entry name" value="EXODEOXYRIBONUCLEASE 7 LARGE SUBUNIT"/>
    <property type="match status" value="1"/>
</dbReference>
<gene>
    <name evidence="5" type="primary">xseA</name>
    <name evidence="9" type="ORF">SAMN05920897_102220</name>
</gene>
<dbReference type="Pfam" id="PF13742">
    <property type="entry name" value="tRNA_anti_2"/>
    <property type="match status" value="1"/>
</dbReference>
<comment type="subunit">
    <text evidence="5">Heterooligomer composed of large and small subunits.</text>
</comment>
<dbReference type="EC" id="3.1.11.6" evidence="5"/>
<keyword evidence="10" id="KW-1185">Reference proteome</keyword>
<keyword evidence="1 5" id="KW-0963">Cytoplasm</keyword>
<evidence type="ECO:0000259" key="7">
    <source>
        <dbReference type="Pfam" id="PF02601"/>
    </source>
</evidence>
<reference evidence="9 10" key="1">
    <citation type="submission" date="2017-01" db="EMBL/GenBank/DDBJ databases">
        <authorList>
            <person name="Mah S.A."/>
            <person name="Swanson W.J."/>
            <person name="Moy G.W."/>
            <person name="Vacquier V.D."/>
        </authorList>
    </citation>
    <scope>NUCLEOTIDE SEQUENCE [LARGE SCALE GENOMIC DNA]</scope>
    <source>
        <strain evidence="9 10">ASpG1</strain>
    </source>
</reference>
<evidence type="ECO:0000256" key="4">
    <source>
        <dbReference type="ARBA" id="ARBA00022839"/>
    </source>
</evidence>
<dbReference type="GO" id="GO:0008855">
    <property type="term" value="F:exodeoxyribonuclease VII activity"/>
    <property type="evidence" value="ECO:0007669"/>
    <property type="project" value="UniProtKB-UniRule"/>
</dbReference>
<dbReference type="InterPro" id="IPR020579">
    <property type="entry name" value="Exonuc_VII_lsu_C"/>
</dbReference>